<keyword evidence="1" id="KW-0732">Signal</keyword>
<dbReference type="Gene3D" id="3.90.420.10">
    <property type="entry name" value="Oxidoreductase, molybdopterin-binding domain"/>
    <property type="match status" value="1"/>
</dbReference>
<reference evidence="3 4" key="1">
    <citation type="journal article" date="2011" name="BMC Genomics">
        <title>Comparative genome analysis and genome-guided physiological analysis of Roseobacter litoralis.</title>
        <authorList>
            <person name="Kalhoefer D."/>
            <person name="Thole S."/>
            <person name="Voget S."/>
            <person name="Lehmann R."/>
            <person name="Liesegang H."/>
            <person name="Wollher A."/>
            <person name="Daniel R."/>
            <person name="Simon M."/>
            <person name="Brinkhoff T."/>
        </authorList>
    </citation>
    <scope>NUCLEOTIDE SEQUENCE [LARGE SCALE GENOMIC DNA]</scope>
    <source>
        <strain evidence="4">ATCC 49566 / DSM 6996 / JCM 21268 / NBRC 15278 / OCh 149</strain>
    </source>
</reference>
<dbReference type="STRING" id="391595.RLO149_c026420"/>
<evidence type="ECO:0000256" key="1">
    <source>
        <dbReference type="SAM" id="SignalP"/>
    </source>
</evidence>
<protein>
    <submittedName>
        <fullName evidence="3">Oxidoreductase, molybdopterin binding protein</fullName>
    </submittedName>
</protein>
<dbReference type="OrthoDB" id="9798763at2"/>
<dbReference type="HOGENOM" id="CLU_110165_2_0_5"/>
<dbReference type="RefSeq" id="WP_013962523.1">
    <property type="nucleotide sequence ID" value="NC_015730.1"/>
</dbReference>
<dbReference type="SUPFAM" id="SSF56524">
    <property type="entry name" value="Oxidoreductase molybdopterin-binding domain"/>
    <property type="match status" value="1"/>
</dbReference>
<dbReference type="EMBL" id="CP002623">
    <property type="protein sequence ID" value="AEI94605.1"/>
    <property type="molecule type" value="Genomic_DNA"/>
</dbReference>
<gene>
    <name evidence="3" type="ordered locus">RLO149_c026420</name>
</gene>
<dbReference type="eggNOG" id="COG3915">
    <property type="taxonomic scope" value="Bacteria"/>
</dbReference>
<feature type="domain" description="Oxidoreductase molybdopterin-binding" evidence="2">
    <location>
        <begin position="62"/>
        <end position="135"/>
    </location>
</feature>
<accession>F7ZE92</accession>
<evidence type="ECO:0000259" key="2">
    <source>
        <dbReference type="Pfam" id="PF00174"/>
    </source>
</evidence>
<evidence type="ECO:0000313" key="3">
    <source>
        <dbReference type="EMBL" id="AEI94605.1"/>
    </source>
</evidence>
<feature type="chain" id="PRO_5003373052" evidence="1">
    <location>
        <begin position="23"/>
        <end position="164"/>
    </location>
</feature>
<keyword evidence="4" id="KW-1185">Reference proteome</keyword>
<dbReference type="InterPro" id="IPR000572">
    <property type="entry name" value="OxRdtase_Mopterin-bd_dom"/>
</dbReference>
<dbReference type="AlphaFoldDB" id="F7ZE92"/>
<dbReference type="KEGG" id="rli:RLO149_c026420"/>
<organism evidence="3 4">
    <name type="scientific">Roseobacter litoralis (strain ATCC 49566 / DSM 6996 / JCM 21268 / NBRC 15278 / OCh 149)</name>
    <dbReference type="NCBI Taxonomy" id="391595"/>
    <lineage>
        <taxon>Bacteria</taxon>
        <taxon>Pseudomonadati</taxon>
        <taxon>Pseudomonadota</taxon>
        <taxon>Alphaproteobacteria</taxon>
        <taxon>Rhodobacterales</taxon>
        <taxon>Roseobacteraceae</taxon>
        <taxon>Roseobacter</taxon>
    </lineage>
</organism>
<dbReference type="Proteomes" id="UP000001353">
    <property type="component" value="Chromosome"/>
</dbReference>
<proteinExistence type="predicted"/>
<name>F7ZE92_ROSLO</name>
<dbReference type="Pfam" id="PF00174">
    <property type="entry name" value="Oxidored_molyb"/>
    <property type="match status" value="1"/>
</dbReference>
<feature type="signal peptide" evidence="1">
    <location>
        <begin position="1"/>
        <end position="22"/>
    </location>
</feature>
<evidence type="ECO:0000313" key="4">
    <source>
        <dbReference type="Proteomes" id="UP000001353"/>
    </source>
</evidence>
<sequence>MFAPFRHAALIFFMSLAAPVLADETILTVTGAVAQPAEGEAWTFDMASLRQLPAARIETTTIWTTGTQTFEGVSLVDLLAHVGATGSSIRAVALNDYAVSIPMADAVAGGAVVAYAQNGSEMSIRNKGPLWIIYPFDGNEIYKSEEYYSRSIWQLDRIEVITEK</sequence>
<dbReference type="InterPro" id="IPR036374">
    <property type="entry name" value="OxRdtase_Mopterin-bd_sf"/>
</dbReference>